<dbReference type="EMBL" id="CP021392">
    <property type="protein sequence ID" value="AUD81567.1"/>
    <property type="molecule type" value="Genomic_DNA"/>
</dbReference>
<evidence type="ECO:0000313" key="2">
    <source>
        <dbReference type="Proteomes" id="UP000232609"/>
    </source>
</evidence>
<accession>A0AAP9G733</accession>
<organism evidence="1 2">
    <name type="scientific">Bifidobacterium breve</name>
    <dbReference type="NCBI Taxonomy" id="1685"/>
    <lineage>
        <taxon>Bacteria</taxon>
        <taxon>Bacillati</taxon>
        <taxon>Actinomycetota</taxon>
        <taxon>Actinomycetes</taxon>
        <taxon>Bifidobacteriales</taxon>
        <taxon>Bifidobacteriaceae</taxon>
        <taxon>Bifidobacterium</taxon>
    </lineage>
</organism>
<evidence type="ECO:0000313" key="1">
    <source>
        <dbReference type="EMBL" id="AUD81567.1"/>
    </source>
</evidence>
<gene>
    <name evidence="1" type="ORF">NRBB51_1483</name>
</gene>
<reference evidence="1 2" key="1">
    <citation type="submission" date="2017-05" db="EMBL/GenBank/DDBJ databases">
        <title>Comparative genomics and methylome analysis of the gut commensal Bifidobacterium breve.</title>
        <authorList>
            <person name="Bottacini F."/>
            <person name="Morrissey R."/>
            <person name="Roberts R.J."/>
            <person name="James K."/>
            <person name="van Breen J."/>
            <person name="Egan M."/>
            <person name="Lambert J."/>
            <person name="van Limpt K."/>
            <person name="Stanton C."/>
            <person name="Knol J."/>
            <person name="O' Connell Motherway M."/>
            <person name="van Sinderen D."/>
        </authorList>
    </citation>
    <scope>NUCLEOTIDE SEQUENCE [LARGE SCALE GENOMIC DNA]</scope>
    <source>
        <strain evidence="1 2">NRBB51</strain>
    </source>
</reference>
<name>A0AAP9G733_BIFBR</name>
<sequence>MTMVESLPTYSSAEAEARSKGDNLISMINVYLAGYAAAGMPVDVETTGKTLHALPADTVLRTDADFDAFEHEVLGDD</sequence>
<proteinExistence type="predicted"/>
<dbReference type="Proteomes" id="UP000232609">
    <property type="component" value="Chromosome"/>
</dbReference>
<dbReference type="AlphaFoldDB" id="A0AAP9G733"/>
<protein>
    <submittedName>
        <fullName evidence="1">Uncharacterized protein</fullName>
    </submittedName>
</protein>
<dbReference type="RefSeq" id="WP_014484096.1">
    <property type="nucleotide sequence ID" value="NZ_BCXN01000053.1"/>
</dbReference>